<comment type="subcellular location">
    <subcellularLocation>
        <location evidence="1">Membrane</location>
        <topology evidence="1">Multi-pass membrane protein</topology>
    </subcellularLocation>
</comment>
<dbReference type="PANTHER" id="PTHR13160:SF4">
    <property type="entry name" value="OLIGOSACCHARYLTRANSFERASE COMPLEX SUBUNIT OSTC"/>
    <property type="match status" value="1"/>
</dbReference>
<gene>
    <name evidence="7" type="ORF">NDN08_006559</name>
</gene>
<dbReference type="Pfam" id="PF04756">
    <property type="entry name" value="OST3_OST6"/>
    <property type="match status" value="1"/>
</dbReference>
<evidence type="ECO:0000256" key="1">
    <source>
        <dbReference type="ARBA" id="ARBA00004141"/>
    </source>
</evidence>
<evidence type="ECO:0000256" key="6">
    <source>
        <dbReference type="SAM" id="Phobius"/>
    </source>
</evidence>
<evidence type="ECO:0008006" key="9">
    <source>
        <dbReference type="Google" id="ProtNLM"/>
    </source>
</evidence>
<protein>
    <recommendedName>
        <fullName evidence="9">Oligosaccharyltransferase complex subunit</fullName>
    </recommendedName>
</protein>
<dbReference type="InterPro" id="IPR042416">
    <property type="entry name" value="OSTC"/>
</dbReference>
<dbReference type="EMBL" id="JAMWBK010000009">
    <property type="protein sequence ID" value="KAJ8902151.1"/>
    <property type="molecule type" value="Genomic_DNA"/>
</dbReference>
<dbReference type="Proteomes" id="UP001157974">
    <property type="component" value="Unassembled WGS sequence"/>
</dbReference>
<accession>A0AAV8UI37</accession>
<comment type="similarity">
    <text evidence="2">Belongs to the OSTC family.</text>
</comment>
<dbReference type="PANTHER" id="PTHR13160">
    <property type="entry name" value="OLIGOSACCHARYLTRANSFERASE COMPLEX SUBUNIT OSTC"/>
    <property type="match status" value="1"/>
</dbReference>
<evidence type="ECO:0000256" key="3">
    <source>
        <dbReference type="ARBA" id="ARBA00022692"/>
    </source>
</evidence>
<evidence type="ECO:0000256" key="5">
    <source>
        <dbReference type="ARBA" id="ARBA00023136"/>
    </source>
</evidence>
<proteinExistence type="inferred from homology"/>
<keyword evidence="3 6" id="KW-0812">Transmembrane</keyword>
<feature type="transmembrane region" description="Helical" evidence="6">
    <location>
        <begin position="125"/>
        <end position="143"/>
    </location>
</feature>
<evidence type="ECO:0000313" key="7">
    <source>
        <dbReference type="EMBL" id="KAJ8902151.1"/>
    </source>
</evidence>
<sequence>MMSAPAWDLPYYAFLLAYKILRPPRLKLGFNVKSPGANVLLPASFLGYFIMLSGVVYDILLRPPMIGYTQDKLTGSVHPLFVLPDRLSGQFALEGFVMGFTFLMGGAGLIYLMSSVKHKAKYSNSIYSVIGAISASFFALKMCESFLEHKLGSYLNGYRA</sequence>
<feature type="transmembrane region" description="Helical" evidence="6">
    <location>
        <begin position="39"/>
        <end position="60"/>
    </location>
</feature>
<dbReference type="GO" id="GO:0008250">
    <property type="term" value="C:oligosaccharyltransferase complex"/>
    <property type="evidence" value="ECO:0007669"/>
    <property type="project" value="InterPro"/>
</dbReference>
<organism evidence="7 8">
    <name type="scientific">Rhodosorus marinus</name>
    <dbReference type="NCBI Taxonomy" id="101924"/>
    <lineage>
        <taxon>Eukaryota</taxon>
        <taxon>Rhodophyta</taxon>
        <taxon>Stylonematophyceae</taxon>
        <taxon>Stylonematales</taxon>
        <taxon>Stylonemataceae</taxon>
        <taxon>Rhodosorus</taxon>
    </lineage>
</organism>
<dbReference type="AlphaFoldDB" id="A0AAV8UI37"/>
<evidence type="ECO:0000256" key="4">
    <source>
        <dbReference type="ARBA" id="ARBA00022989"/>
    </source>
</evidence>
<evidence type="ECO:0000313" key="8">
    <source>
        <dbReference type="Proteomes" id="UP001157974"/>
    </source>
</evidence>
<dbReference type="InterPro" id="IPR021149">
    <property type="entry name" value="OligosaccharylTrfase_OST3/OST6"/>
</dbReference>
<name>A0AAV8UI37_9RHOD</name>
<keyword evidence="8" id="KW-1185">Reference proteome</keyword>
<evidence type="ECO:0000256" key="2">
    <source>
        <dbReference type="ARBA" id="ARBA00009376"/>
    </source>
</evidence>
<keyword evidence="5 6" id="KW-0472">Membrane</keyword>
<feature type="transmembrane region" description="Helical" evidence="6">
    <location>
        <begin position="91"/>
        <end position="113"/>
    </location>
</feature>
<keyword evidence="4 6" id="KW-1133">Transmembrane helix</keyword>
<reference evidence="7 8" key="1">
    <citation type="journal article" date="2023" name="Nat. Commun.">
        <title>Origin of minicircular mitochondrial genomes in red algae.</title>
        <authorList>
            <person name="Lee Y."/>
            <person name="Cho C.H."/>
            <person name="Lee Y.M."/>
            <person name="Park S.I."/>
            <person name="Yang J.H."/>
            <person name="West J.A."/>
            <person name="Bhattacharya D."/>
            <person name="Yoon H.S."/>
        </authorList>
    </citation>
    <scope>NUCLEOTIDE SEQUENCE [LARGE SCALE GENOMIC DNA]</scope>
    <source>
        <strain evidence="7 8">CCMP1338</strain>
        <tissue evidence="7">Whole cell</tissue>
    </source>
</reference>
<comment type="caution">
    <text evidence="7">The sequence shown here is derived from an EMBL/GenBank/DDBJ whole genome shotgun (WGS) entry which is preliminary data.</text>
</comment>